<gene>
    <name evidence="1" type="ORF">DP939_33525</name>
</gene>
<keyword evidence="2" id="KW-1185">Reference proteome</keyword>
<evidence type="ECO:0000313" key="2">
    <source>
        <dbReference type="Proteomes" id="UP000253303"/>
    </source>
</evidence>
<proteinExistence type="predicted"/>
<name>A0A366LPQ7_9ACTN</name>
<dbReference type="EMBL" id="QMEY01000020">
    <property type="protein sequence ID" value="RBQ15925.1"/>
    <property type="molecule type" value="Genomic_DNA"/>
</dbReference>
<organism evidence="1 2">
    <name type="scientific">Spongiactinospora rosea</name>
    <dbReference type="NCBI Taxonomy" id="2248750"/>
    <lineage>
        <taxon>Bacteria</taxon>
        <taxon>Bacillati</taxon>
        <taxon>Actinomycetota</taxon>
        <taxon>Actinomycetes</taxon>
        <taxon>Streptosporangiales</taxon>
        <taxon>Streptosporangiaceae</taxon>
        <taxon>Spongiactinospora</taxon>
    </lineage>
</organism>
<protein>
    <submittedName>
        <fullName evidence="1">Uncharacterized protein</fullName>
    </submittedName>
</protein>
<dbReference type="AlphaFoldDB" id="A0A366LPQ7"/>
<dbReference type="Proteomes" id="UP000253303">
    <property type="component" value="Unassembled WGS sequence"/>
</dbReference>
<comment type="caution">
    <text evidence="1">The sequence shown here is derived from an EMBL/GenBank/DDBJ whole genome shotgun (WGS) entry which is preliminary data.</text>
</comment>
<reference evidence="1 2" key="1">
    <citation type="submission" date="2018-06" db="EMBL/GenBank/DDBJ databases">
        <title>Sphaerisporangium craniellae sp. nov., isolated from a marine sponge in the South China Sea.</title>
        <authorList>
            <person name="Li L."/>
        </authorList>
    </citation>
    <scope>NUCLEOTIDE SEQUENCE [LARGE SCALE GENOMIC DNA]</scope>
    <source>
        <strain evidence="1 2">LHW63015</strain>
    </source>
</reference>
<accession>A0A366LPQ7</accession>
<evidence type="ECO:0000313" key="1">
    <source>
        <dbReference type="EMBL" id="RBQ15925.1"/>
    </source>
</evidence>
<sequence length="164" mass="18061">MDCYPIPVVVQKWCPCPPPPCLTMCRPAEWAIKFRTDTVLPESLQFQYVADVTRGFLSLHEAARTSDAAAKANFRFAALESFQSGARALLGRRVWAERVGVLDREAAVLGPQPVPWLVAAAYDIADGMNILLRTDGTPSGNGQRAMPEFDEAYREFMTQTPIGG</sequence>